<evidence type="ECO:0000256" key="1">
    <source>
        <dbReference type="SAM" id="MobiDB-lite"/>
    </source>
</evidence>
<accession>A0A7S1KSQ1</accession>
<gene>
    <name evidence="2" type="ORF">PCOS0759_LOCUS5627</name>
</gene>
<reference evidence="2" key="1">
    <citation type="submission" date="2021-01" db="EMBL/GenBank/DDBJ databases">
        <authorList>
            <person name="Corre E."/>
            <person name="Pelletier E."/>
            <person name="Niang G."/>
            <person name="Scheremetjew M."/>
            <person name="Finn R."/>
            <person name="Kale V."/>
            <person name="Holt S."/>
            <person name="Cochrane G."/>
            <person name="Meng A."/>
            <person name="Brown T."/>
            <person name="Cohen L."/>
        </authorList>
    </citation>
    <scope>NUCLEOTIDE SEQUENCE</scope>
    <source>
        <strain evidence="2">WS</strain>
    </source>
</reference>
<organism evidence="2">
    <name type="scientific">Percolomonas cosmopolitus</name>
    <dbReference type="NCBI Taxonomy" id="63605"/>
    <lineage>
        <taxon>Eukaryota</taxon>
        <taxon>Discoba</taxon>
        <taxon>Heterolobosea</taxon>
        <taxon>Tetramitia</taxon>
        <taxon>Eutetramitia</taxon>
        <taxon>Percolomonadidae</taxon>
        <taxon>Percolomonas</taxon>
    </lineage>
</organism>
<name>A0A7S1KSQ1_9EUKA</name>
<proteinExistence type="predicted"/>
<evidence type="ECO:0000313" key="2">
    <source>
        <dbReference type="EMBL" id="CAD9082387.1"/>
    </source>
</evidence>
<dbReference type="EMBL" id="HBGD01006752">
    <property type="protein sequence ID" value="CAD9082387.1"/>
    <property type="molecule type" value="Transcribed_RNA"/>
</dbReference>
<dbReference type="AlphaFoldDB" id="A0A7S1KSQ1"/>
<protein>
    <submittedName>
        <fullName evidence="2">Uncharacterized protein</fullName>
    </submittedName>
</protein>
<feature type="compositionally biased region" description="Basic and acidic residues" evidence="1">
    <location>
        <begin position="137"/>
        <end position="162"/>
    </location>
</feature>
<feature type="region of interest" description="Disordered" evidence="1">
    <location>
        <begin position="137"/>
        <end position="175"/>
    </location>
</feature>
<sequence>MLLRRSCTQFTQFPRTSTRVSQKFLPHHPAFNQFTRRFKSYWVMQLSRPGQHNHQANHRGMRVDYDTLSHKVSGILTKKSAKSIHDQGEARGEIALTHFSESRMWPGPQVEEVWIAEQGHFTNWTETDLEPHKYAHMTEDEQKKRMEKDEEEKENMSKRELEALEEEEMSKEVKFEATIEGSKIYQQQGMPRRSP</sequence>